<dbReference type="EMBL" id="JAACJM010000021">
    <property type="protein sequence ID" value="KAF5366780.1"/>
    <property type="molecule type" value="Genomic_DNA"/>
</dbReference>
<evidence type="ECO:0000313" key="3">
    <source>
        <dbReference type="EMBL" id="KAF5366780.1"/>
    </source>
</evidence>
<keyword evidence="1" id="KW-0175">Coiled coil</keyword>
<protein>
    <submittedName>
        <fullName evidence="3">Uncharacterized protein</fullName>
    </submittedName>
</protein>
<keyword evidence="4" id="KW-1185">Reference proteome</keyword>
<dbReference type="OrthoDB" id="2562743at2759"/>
<gene>
    <name evidence="3" type="ORF">D9758_006562</name>
</gene>
<accession>A0A8H5GL91</accession>
<dbReference type="AlphaFoldDB" id="A0A8H5GL91"/>
<feature type="compositionally biased region" description="Polar residues" evidence="2">
    <location>
        <begin position="309"/>
        <end position="323"/>
    </location>
</feature>
<reference evidence="3 4" key="1">
    <citation type="journal article" date="2020" name="ISME J.">
        <title>Uncovering the hidden diversity of litter-decomposition mechanisms in mushroom-forming fungi.</title>
        <authorList>
            <person name="Floudas D."/>
            <person name="Bentzer J."/>
            <person name="Ahren D."/>
            <person name="Johansson T."/>
            <person name="Persson P."/>
            <person name="Tunlid A."/>
        </authorList>
    </citation>
    <scope>NUCLEOTIDE SEQUENCE [LARGE SCALE GENOMIC DNA]</scope>
    <source>
        <strain evidence="3 4">CBS 291.85</strain>
    </source>
</reference>
<organism evidence="3 4">
    <name type="scientific">Tetrapyrgos nigripes</name>
    <dbReference type="NCBI Taxonomy" id="182062"/>
    <lineage>
        <taxon>Eukaryota</taxon>
        <taxon>Fungi</taxon>
        <taxon>Dikarya</taxon>
        <taxon>Basidiomycota</taxon>
        <taxon>Agaricomycotina</taxon>
        <taxon>Agaricomycetes</taxon>
        <taxon>Agaricomycetidae</taxon>
        <taxon>Agaricales</taxon>
        <taxon>Marasmiineae</taxon>
        <taxon>Marasmiaceae</taxon>
        <taxon>Tetrapyrgos</taxon>
    </lineage>
</organism>
<comment type="caution">
    <text evidence="3">The sequence shown here is derived from an EMBL/GenBank/DDBJ whole genome shotgun (WGS) entry which is preliminary data.</text>
</comment>
<feature type="region of interest" description="Disordered" evidence="2">
    <location>
        <begin position="297"/>
        <end position="323"/>
    </location>
</feature>
<dbReference type="Proteomes" id="UP000559256">
    <property type="component" value="Unassembled WGS sequence"/>
</dbReference>
<evidence type="ECO:0000256" key="1">
    <source>
        <dbReference type="SAM" id="Coils"/>
    </source>
</evidence>
<name>A0A8H5GL91_9AGAR</name>
<sequence>MSTSAAVTHAILSNDSYHAELVQSIDALNNIPAALKEQLNYMRSLQRQIEGARASIEMKREMTVAKRRAMKGSLIRKTASKLVGRADAWSAVIEREENEYVEALETEMQQRAKLVTLETMVDETSQTKLSLETKLSTLQTLQTDLSSLYSRVFTQFTQESSSSTPWSPSSSASSASTSSSMELEVDWELELEAHEAQKKAQSSVLSLRSQLLANQNAATWLADAKDLLHLSTRYIEEGLTQHARWGTVKSGLAFHMDRELREAMKACTRAETLVNEARSGEPLIQPLPPLVLRVEDCESSASRPEPTENESSSDPRAPDSSNRQSLLNKIKTHKSKLLTAQDLISSDIRSSNSRIQQLKLVLPWAEETLKEAEDELMRVRREIWDVVVTQSTDESESGQTPARFRQCYRCLDHGYG</sequence>
<proteinExistence type="predicted"/>
<evidence type="ECO:0000313" key="4">
    <source>
        <dbReference type="Proteomes" id="UP000559256"/>
    </source>
</evidence>
<feature type="coiled-coil region" evidence="1">
    <location>
        <begin position="355"/>
        <end position="382"/>
    </location>
</feature>
<evidence type="ECO:0000256" key="2">
    <source>
        <dbReference type="SAM" id="MobiDB-lite"/>
    </source>
</evidence>